<proteinExistence type="predicted"/>
<feature type="active site" description="Proton acceptor" evidence="1">
    <location>
        <position position="43"/>
    </location>
</feature>
<feature type="binding site" evidence="2">
    <location>
        <position position="296"/>
    </location>
    <ligand>
        <name>substrate</name>
    </ligand>
</feature>
<sequence>MASGRHRHSRRLDARGSAVPGPGLKSMRVAIRVDASKEIGTGHLVRCVALAAALKKFGCEIRFVMRDLGLQVAKTLQSGGHSVELLPAPRSVMPHGCTGHAAWAGVDQIQDAIETAENIGRPDWVVVDHYAFDSGWHSMVRARSGAAIAAIDDLADRPLAADLIIDHNLHVDHRRKYAGIAGNALLLGGPRYALLSQRYADAPRYVPCEEVRSIGIFMGGVDLGNISDRVLQGIDLAGFKGWVELVSTSSNPNLAELRQIVGRRSKTEISVDLPDLSAFFAKHDLQIGAAGGATWERCCIGAPSLLLIVAENQMSVAPALFEQGIAAGVTPQRSLEVKDIRDAISALVRDPARRAILAERSRALVDGLGALRVAEAMHEHRGSR</sequence>
<evidence type="ECO:0000313" key="5">
    <source>
        <dbReference type="Proteomes" id="UP000441389"/>
    </source>
</evidence>
<feature type="compositionally biased region" description="Basic residues" evidence="3">
    <location>
        <begin position="1"/>
        <end position="10"/>
    </location>
</feature>
<dbReference type="SUPFAM" id="SSF53756">
    <property type="entry name" value="UDP-Glycosyltransferase/glycogen phosphorylase"/>
    <property type="match status" value="1"/>
</dbReference>
<dbReference type="Proteomes" id="UP000441389">
    <property type="component" value="Unassembled WGS sequence"/>
</dbReference>
<dbReference type="Gene3D" id="3.40.50.11190">
    <property type="match status" value="1"/>
</dbReference>
<protein>
    <submittedName>
        <fullName evidence="4">UDP-2,4-diacetamido-2,4, 6-trideoxy-beta-L-altropyranose hydrolase</fullName>
        <ecNumber evidence="4">3.6.1.57</ecNumber>
    </submittedName>
</protein>
<dbReference type="AlphaFoldDB" id="A0A6I4J124"/>
<dbReference type="EMBL" id="WQMS01000009">
    <property type="protein sequence ID" value="MVO77994.1"/>
    <property type="molecule type" value="Genomic_DNA"/>
</dbReference>
<comment type="caution">
    <text evidence="4">The sequence shown here is derived from an EMBL/GenBank/DDBJ whole genome shotgun (WGS) entry which is preliminary data.</text>
</comment>
<dbReference type="NCBIfam" id="TIGR03590">
    <property type="entry name" value="PseG"/>
    <property type="match status" value="1"/>
</dbReference>
<dbReference type="Gene3D" id="3.40.50.2000">
    <property type="entry name" value="Glycogen Phosphorylase B"/>
    <property type="match status" value="1"/>
</dbReference>
<keyword evidence="5" id="KW-1185">Reference proteome</keyword>
<gene>
    <name evidence="4" type="primary">pseG</name>
    <name evidence="4" type="ORF">GON01_08615</name>
</gene>
<dbReference type="EC" id="3.6.1.57" evidence="4"/>
<evidence type="ECO:0000256" key="1">
    <source>
        <dbReference type="PIRSR" id="PIRSR620023-1"/>
    </source>
</evidence>
<organism evidence="4 5">
    <name type="scientific">Sphingomonas horti</name>
    <dbReference type="NCBI Taxonomy" id="2682842"/>
    <lineage>
        <taxon>Bacteria</taxon>
        <taxon>Pseudomonadati</taxon>
        <taxon>Pseudomonadota</taxon>
        <taxon>Alphaproteobacteria</taxon>
        <taxon>Sphingomonadales</taxon>
        <taxon>Sphingomonadaceae</taxon>
        <taxon>Sphingomonas</taxon>
    </lineage>
</organism>
<accession>A0A6I4J124</accession>
<name>A0A6I4J124_9SPHN</name>
<evidence type="ECO:0000256" key="3">
    <source>
        <dbReference type="SAM" id="MobiDB-lite"/>
    </source>
</evidence>
<feature type="region of interest" description="Disordered" evidence="3">
    <location>
        <begin position="1"/>
        <end position="20"/>
    </location>
</feature>
<reference evidence="4 5" key="1">
    <citation type="submission" date="2019-12" db="EMBL/GenBank/DDBJ databases">
        <authorList>
            <person name="Huq M.A."/>
        </authorList>
    </citation>
    <scope>NUCLEOTIDE SEQUENCE [LARGE SCALE GENOMIC DNA]</scope>
    <source>
        <strain evidence="4 5">MAH-20</strain>
    </source>
</reference>
<dbReference type="InterPro" id="IPR020023">
    <property type="entry name" value="PseG"/>
</dbReference>
<evidence type="ECO:0000256" key="2">
    <source>
        <dbReference type="PIRSR" id="PIRSR620023-2"/>
    </source>
</evidence>
<dbReference type="GO" id="GO:0016787">
    <property type="term" value="F:hydrolase activity"/>
    <property type="evidence" value="ECO:0007669"/>
    <property type="project" value="UniProtKB-KW"/>
</dbReference>
<keyword evidence="4" id="KW-0378">Hydrolase</keyword>
<evidence type="ECO:0000313" key="4">
    <source>
        <dbReference type="EMBL" id="MVO77994.1"/>
    </source>
</evidence>